<proteinExistence type="predicted"/>
<dbReference type="STRING" id="529505.SAMN05421761_11269"/>
<name>A0A1N7NXV3_9BACT</name>
<dbReference type="RefSeq" id="WP_076502239.1">
    <property type="nucleotide sequence ID" value="NZ_FTOP01000012.1"/>
</dbReference>
<evidence type="ECO:0000313" key="1">
    <source>
        <dbReference type="EMBL" id="SIT03069.1"/>
    </source>
</evidence>
<reference evidence="2" key="1">
    <citation type="submission" date="2017-01" db="EMBL/GenBank/DDBJ databases">
        <authorList>
            <person name="Varghese N."/>
            <person name="Submissions S."/>
        </authorList>
    </citation>
    <scope>NUCLEOTIDE SEQUENCE [LARGE SCALE GENOMIC DNA]</scope>
    <source>
        <strain evidence="2">DSM 46698</strain>
    </source>
</reference>
<sequence length="347" mass="40222">MKYKSIYIYIPLIIFGCRNPETPQTISINENTKISKELPLVEDKKFNQLFEYVGGTPYEFFEVDTGMYIFDIKAKENKIIHFFSFGEQEIIKSMINKGNGLYESFSPKTTNIKNEIMTIHDFSMKKIIELKLNSDESVREVKLPNYFNEVKIINKSSLIGNGSLNSNKKFQIINLSNGEIMEEFGDYLNIPENLITETLKQYFQFTSTTNPDGSKIASGYRWHDQIEIFNLESKKSFAIKLPTLINNLFALQIDPSGRYSLERGGEIQHCFMNISSTENYIYGLFSGKKDFEENAFFGRHVYVYDWEGNPIKQINLDRDVMTISVSPDDKRLYAFDIDTSEVLFIDL</sequence>
<dbReference type="Proteomes" id="UP000186026">
    <property type="component" value="Unassembled WGS sequence"/>
</dbReference>
<dbReference type="SUPFAM" id="SSF50969">
    <property type="entry name" value="YVTN repeat-like/Quinoprotein amine dehydrogenase"/>
    <property type="match status" value="1"/>
</dbReference>
<gene>
    <name evidence="1" type="ORF">SAMN05421761_11269</name>
</gene>
<dbReference type="InterPro" id="IPR011044">
    <property type="entry name" value="Quino_amine_DH_bsu"/>
</dbReference>
<dbReference type="OrthoDB" id="1100397at2"/>
<dbReference type="PROSITE" id="PS51257">
    <property type="entry name" value="PROKAR_LIPOPROTEIN"/>
    <property type="match status" value="1"/>
</dbReference>
<accession>A0A1N7NXV3</accession>
<dbReference type="AlphaFoldDB" id="A0A1N7NXV3"/>
<keyword evidence="2" id="KW-1185">Reference proteome</keyword>
<protein>
    <submittedName>
        <fullName evidence="1">TolB-like 6-blade propeller-like</fullName>
    </submittedName>
</protein>
<dbReference type="EMBL" id="FTOP01000012">
    <property type="protein sequence ID" value="SIT03069.1"/>
    <property type="molecule type" value="Genomic_DNA"/>
</dbReference>
<evidence type="ECO:0000313" key="2">
    <source>
        <dbReference type="Proteomes" id="UP000186026"/>
    </source>
</evidence>
<dbReference type="Pfam" id="PF15869">
    <property type="entry name" value="TolB_like"/>
    <property type="match status" value="1"/>
</dbReference>
<organism evidence="1 2">
    <name type="scientific">Belliella pelovolcani</name>
    <dbReference type="NCBI Taxonomy" id="529505"/>
    <lineage>
        <taxon>Bacteria</taxon>
        <taxon>Pseudomonadati</taxon>
        <taxon>Bacteroidota</taxon>
        <taxon>Cytophagia</taxon>
        <taxon>Cytophagales</taxon>
        <taxon>Cyclobacteriaceae</taxon>
        <taxon>Belliella</taxon>
    </lineage>
</organism>